<protein>
    <submittedName>
        <fullName evidence="2">Uncharacterized protein</fullName>
    </submittedName>
</protein>
<dbReference type="EMBL" id="NJEU01000052">
    <property type="protein sequence ID" value="PHH82571.1"/>
    <property type="molecule type" value="Genomic_DNA"/>
</dbReference>
<dbReference type="Proteomes" id="UP000224854">
    <property type="component" value="Unassembled WGS sequence"/>
</dbReference>
<organism evidence="2 3">
    <name type="scientific">Ophiocordyceps australis</name>
    <dbReference type="NCBI Taxonomy" id="1399860"/>
    <lineage>
        <taxon>Eukaryota</taxon>
        <taxon>Fungi</taxon>
        <taxon>Dikarya</taxon>
        <taxon>Ascomycota</taxon>
        <taxon>Pezizomycotina</taxon>
        <taxon>Sordariomycetes</taxon>
        <taxon>Hypocreomycetidae</taxon>
        <taxon>Hypocreales</taxon>
        <taxon>Ophiocordycipitaceae</taxon>
        <taxon>Ophiocordyceps</taxon>
    </lineage>
</organism>
<evidence type="ECO:0000313" key="2">
    <source>
        <dbReference type="EMBL" id="PHH82571.1"/>
    </source>
</evidence>
<keyword evidence="3" id="KW-1185">Reference proteome</keyword>
<gene>
    <name evidence="2" type="ORF">CDD82_5591</name>
</gene>
<dbReference type="AlphaFoldDB" id="A0A2C5ZT93"/>
<comment type="caution">
    <text evidence="2">The sequence shown here is derived from an EMBL/GenBank/DDBJ whole genome shotgun (WGS) entry which is preliminary data.</text>
</comment>
<evidence type="ECO:0000313" key="3">
    <source>
        <dbReference type="Proteomes" id="UP000224854"/>
    </source>
</evidence>
<dbReference type="OrthoDB" id="10305534at2759"/>
<accession>A0A2C5ZT93</accession>
<feature type="signal peptide" evidence="1">
    <location>
        <begin position="1"/>
        <end position="20"/>
    </location>
</feature>
<sequence>MRSILHVAFILVFSVRVALSKGVIKCGRMRHSTLTPFFQGQSYKSELFYTHCDNPLCYMAMFALLPDELQNDIYDQWFLNSYDLGSMLSVGESFQNAEFIRTSLDWYYWAASNNFEICWFTDILDHLGNHGSVLGAVNNVLILPETNPATSNYKMPRHLRTLQVGWLRTDRAICFNNNSQQYKWLKEQIDRTVNPPGSEKYFSYQEIKTDFGTWAGTIGPVMKGMLRSTYQCPDNMYCHRGAAEKGMPFLPRSYTKFLDQIRRIVREDAEICFALENQLPNKNAYWFIPGSLPDSRN</sequence>
<reference evidence="2 3" key="1">
    <citation type="submission" date="2017-06" db="EMBL/GenBank/DDBJ databases">
        <title>Ant-infecting Ophiocordyceps genomes reveal a high diversity of potential behavioral manipulation genes and a possible major role for enterotoxins.</title>
        <authorList>
            <person name="De Bekker C."/>
            <person name="Evans H.C."/>
            <person name="Brachmann A."/>
            <person name="Hughes D.P."/>
        </authorList>
    </citation>
    <scope>NUCLEOTIDE SEQUENCE [LARGE SCALE GENOMIC DNA]</scope>
    <source>
        <strain evidence="2 3">1348a</strain>
    </source>
</reference>
<keyword evidence="1" id="KW-0732">Signal</keyword>
<evidence type="ECO:0000256" key="1">
    <source>
        <dbReference type="SAM" id="SignalP"/>
    </source>
</evidence>
<proteinExistence type="predicted"/>
<name>A0A2C5ZT93_9HYPO</name>
<feature type="chain" id="PRO_5012293316" evidence="1">
    <location>
        <begin position="21"/>
        <end position="297"/>
    </location>
</feature>